<dbReference type="GO" id="GO:0030026">
    <property type="term" value="P:intracellular manganese ion homeostasis"/>
    <property type="evidence" value="ECO:0007669"/>
    <property type="project" value="TreeGrafter"/>
</dbReference>
<evidence type="ECO:0000313" key="12">
    <source>
        <dbReference type="EMBL" id="OMJ76944.1"/>
    </source>
</evidence>
<evidence type="ECO:0008006" key="14">
    <source>
        <dbReference type="Google" id="ProtNLM"/>
    </source>
</evidence>
<comment type="caution">
    <text evidence="12">The sequence shown here is derived from an EMBL/GenBank/DDBJ whole genome shotgun (WGS) entry which is preliminary data.</text>
</comment>
<dbReference type="PANTHER" id="PTHR12064">
    <property type="entry name" value="METAL TRANSPORTER CNNM"/>
    <property type="match status" value="1"/>
</dbReference>
<evidence type="ECO:0000256" key="3">
    <source>
        <dbReference type="ARBA" id="ARBA00022737"/>
    </source>
</evidence>
<dbReference type="InterPro" id="IPR000644">
    <property type="entry name" value="CBS_dom"/>
</dbReference>
<proteinExistence type="predicted"/>
<evidence type="ECO:0000313" key="13">
    <source>
        <dbReference type="Proteomes" id="UP000187209"/>
    </source>
</evidence>
<dbReference type="OrthoDB" id="297971at2759"/>
<evidence type="ECO:0000256" key="1">
    <source>
        <dbReference type="ARBA" id="ARBA00004141"/>
    </source>
</evidence>
<dbReference type="Pfam" id="PF01595">
    <property type="entry name" value="CNNM"/>
    <property type="match status" value="1"/>
</dbReference>
<dbReference type="InterPro" id="IPR002550">
    <property type="entry name" value="CNNM"/>
</dbReference>
<dbReference type="PROSITE" id="PS51371">
    <property type="entry name" value="CBS"/>
    <property type="match status" value="1"/>
</dbReference>
<feature type="domain" description="CBS" evidence="10">
    <location>
        <begin position="294"/>
        <end position="359"/>
    </location>
</feature>
<protein>
    <recommendedName>
        <fullName evidence="14">CNNM transmembrane domain-containing protein</fullName>
    </recommendedName>
</protein>
<dbReference type="InterPro" id="IPR044751">
    <property type="entry name" value="Ion_transp-like_CBS"/>
</dbReference>
<evidence type="ECO:0000256" key="5">
    <source>
        <dbReference type="ARBA" id="ARBA00023136"/>
    </source>
</evidence>
<organism evidence="12 13">
    <name type="scientific">Stentor coeruleus</name>
    <dbReference type="NCBI Taxonomy" id="5963"/>
    <lineage>
        <taxon>Eukaryota</taxon>
        <taxon>Sar</taxon>
        <taxon>Alveolata</taxon>
        <taxon>Ciliophora</taxon>
        <taxon>Postciliodesmatophora</taxon>
        <taxon>Heterotrichea</taxon>
        <taxon>Heterotrichida</taxon>
        <taxon>Stentoridae</taxon>
        <taxon>Stentor</taxon>
    </lineage>
</organism>
<dbReference type="AlphaFoldDB" id="A0A1R2BJK2"/>
<dbReference type="Proteomes" id="UP000187209">
    <property type="component" value="Unassembled WGS sequence"/>
</dbReference>
<accession>A0A1R2BJK2</accession>
<evidence type="ECO:0000256" key="6">
    <source>
        <dbReference type="PROSITE-ProRule" id="PRU00703"/>
    </source>
</evidence>
<evidence type="ECO:0000256" key="8">
    <source>
        <dbReference type="SAM" id="MobiDB-lite"/>
    </source>
</evidence>
<dbReference type="EMBL" id="MPUH01000602">
    <property type="protein sequence ID" value="OMJ76944.1"/>
    <property type="molecule type" value="Genomic_DNA"/>
</dbReference>
<dbReference type="CDD" id="cd04590">
    <property type="entry name" value="CBS_pair_CorC_HlyC_assoc"/>
    <property type="match status" value="1"/>
</dbReference>
<feature type="transmembrane region" description="Helical" evidence="9">
    <location>
        <begin position="113"/>
        <end position="136"/>
    </location>
</feature>
<evidence type="ECO:0000256" key="2">
    <source>
        <dbReference type="ARBA" id="ARBA00022692"/>
    </source>
</evidence>
<evidence type="ECO:0000256" key="4">
    <source>
        <dbReference type="ARBA" id="ARBA00022989"/>
    </source>
</evidence>
<dbReference type="PANTHER" id="PTHR12064:SF97">
    <property type="entry name" value="METAL TRANSPORTER CNNM-5"/>
    <property type="match status" value="1"/>
</dbReference>
<keyword evidence="5 7" id="KW-0472">Membrane</keyword>
<dbReference type="GO" id="GO:0010960">
    <property type="term" value="P:magnesium ion homeostasis"/>
    <property type="evidence" value="ECO:0007669"/>
    <property type="project" value="InterPro"/>
</dbReference>
<name>A0A1R2BJK2_9CILI</name>
<evidence type="ECO:0000259" key="10">
    <source>
        <dbReference type="PROSITE" id="PS51371"/>
    </source>
</evidence>
<dbReference type="InterPro" id="IPR045095">
    <property type="entry name" value="ACDP"/>
</dbReference>
<keyword evidence="13" id="KW-1185">Reference proteome</keyword>
<dbReference type="GO" id="GO:0005737">
    <property type="term" value="C:cytoplasm"/>
    <property type="evidence" value="ECO:0007669"/>
    <property type="project" value="TreeGrafter"/>
</dbReference>
<feature type="domain" description="CNNM transmembrane" evidence="11">
    <location>
        <begin position="24"/>
        <end position="209"/>
    </location>
</feature>
<sequence>MLNFLLLTTVLASPESEPINTKLPVEEWIIYSFASIFIVLFAGMMSGLTVGMMSLDELDLEIKLQSGTEIEKKCAKKVIPVINRHHLLLVTLLVANSAAMETLPLLLDSLFSEYIAIILSVTFVLAFGEVLPQALCTGPDQLKIASKLVPIVKIIMFLFSPISYPIAKLLDCVLGEEHGKKFKNDDLKALVSLHEVQDAQNKSGLGIGQVNIIHGAIDLHKEIVRKHMIDINKIYMLRSDIVISKDILKEILTKGYSRVPIHRGDNTNNIIGILHIKKLVAVKEGTPIESPRIKLRSPVYVHPNLSVLDLLGIFQEGKGHLALVTEQPEGVAPGKYPILGMITLEDVMELLLKTNIMDEDDYDDTARRQSFENRLTRVNAIKPIRTSSSSSQTGSFRNPSILESS</sequence>
<keyword evidence="3" id="KW-0677">Repeat</keyword>
<feature type="compositionally biased region" description="Polar residues" evidence="8">
    <location>
        <begin position="392"/>
        <end position="405"/>
    </location>
</feature>
<dbReference type="InterPro" id="IPR046342">
    <property type="entry name" value="CBS_dom_sf"/>
</dbReference>
<feature type="transmembrane region" description="Helical" evidence="9">
    <location>
        <begin position="28"/>
        <end position="55"/>
    </location>
</feature>
<feature type="transmembrane region" description="Helical" evidence="9">
    <location>
        <begin position="148"/>
        <end position="167"/>
    </location>
</feature>
<dbReference type="Gene3D" id="3.10.580.10">
    <property type="entry name" value="CBS-domain"/>
    <property type="match status" value="1"/>
</dbReference>
<feature type="region of interest" description="Disordered" evidence="8">
    <location>
        <begin position="382"/>
        <end position="405"/>
    </location>
</feature>
<dbReference type="GO" id="GO:0016020">
    <property type="term" value="C:membrane"/>
    <property type="evidence" value="ECO:0007669"/>
    <property type="project" value="UniProtKB-SubCell"/>
</dbReference>
<comment type="subcellular location">
    <subcellularLocation>
        <location evidence="1">Membrane</location>
        <topology evidence="1">Multi-pass membrane protein</topology>
    </subcellularLocation>
</comment>
<dbReference type="Pfam" id="PF00571">
    <property type="entry name" value="CBS"/>
    <property type="match status" value="1"/>
</dbReference>
<evidence type="ECO:0000259" key="11">
    <source>
        <dbReference type="PROSITE" id="PS51846"/>
    </source>
</evidence>
<keyword evidence="4 7" id="KW-1133">Transmembrane helix</keyword>
<keyword evidence="6" id="KW-0129">CBS domain</keyword>
<dbReference type="SUPFAM" id="SSF54631">
    <property type="entry name" value="CBS-domain pair"/>
    <property type="match status" value="1"/>
</dbReference>
<evidence type="ECO:0000256" key="9">
    <source>
        <dbReference type="SAM" id="Phobius"/>
    </source>
</evidence>
<evidence type="ECO:0000256" key="7">
    <source>
        <dbReference type="PROSITE-ProRule" id="PRU01193"/>
    </source>
</evidence>
<reference evidence="12 13" key="1">
    <citation type="submission" date="2016-11" db="EMBL/GenBank/DDBJ databases">
        <title>The macronuclear genome of Stentor coeruleus: a giant cell with tiny introns.</title>
        <authorList>
            <person name="Slabodnick M."/>
            <person name="Ruby J.G."/>
            <person name="Reiff S.B."/>
            <person name="Swart E.C."/>
            <person name="Gosai S."/>
            <person name="Prabakaran S."/>
            <person name="Witkowska E."/>
            <person name="Larue G.E."/>
            <person name="Fisher S."/>
            <person name="Freeman R.M."/>
            <person name="Gunawardena J."/>
            <person name="Chu W."/>
            <person name="Stover N.A."/>
            <person name="Gregory B.D."/>
            <person name="Nowacki M."/>
            <person name="Derisi J."/>
            <person name="Roy S.W."/>
            <person name="Marshall W.F."/>
            <person name="Sood P."/>
        </authorList>
    </citation>
    <scope>NUCLEOTIDE SEQUENCE [LARGE SCALE GENOMIC DNA]</scope>
    <source>
        <strain evidence="12">WM001</strain>
    </source>
</reference>
<dbReference type="PROSITE" id="PS51846">
    <property type="entry name" value="CNNM"/>
    <property type="match status" value="1"/>
</dbReference>
<gene>
    <name evidence="12" type="ORF">SteCoe_23569</name>
</gene>
<keyword evidence="2 7" id="KW-0812">Transmembrane</keyword>